<dbReference type="SUPFAM" id="SSF90123">
    <property type="entry name" value="ABC transporter transmembrane region"/>
    <property type="match status" value="1"/>
</dbReference>
<evidence type="ECO:0000259" key="8">
    <source>
        <dbReference type="PROSITE" id="PS50893"/>
    </source>
</evidence>
<gene>
    <name evidence="10" type="ORF">AWU65_05675</name>
</gene>
<dbReference type="OrthoDB" id="9806127at2"/>
<evidence type="ECO:0000256" key="4">
    <source>
        <dbReference type="ARBA" id="ARBA00022840"/>
    </source>
</evidence>
<feature type="transmembrane region" description="Helical" evidence="7">
    <location>
        <begin position="66"/>
        <end position="84"/>
    </location>
</feature>
<protein>
    <submittedName>
        <fullName evidence="10">ABC transporter</fullName>
    </submittedName>
</protein>
<dbReference type="GO" id="GO:0016887">
    <property type="term" value="F:ATP hydrolysis activity"/>
    <property type="evidence" value="ECO:0007669"/>
    <property type="project" value="InterPro"/>
</dbReference>
<evidence type="ECO:0000256" key="3">
    <source>
        <dbReference type="ARBA" id="ARBA00022741"/>
    </source>
</evidence>
<dbReference type="GeneID" id="97553279"/>
<dbReference type="AlphaFoldDB" id="A0A163HEL1"/>
<dbReference type="Gene3D" id="3.40.50.300">
    <property type="entry name" value="P-loop containing nucleotide triphosphate hydrolases"/>
    <property type="match status" value="1"/>
</dbReference>
<dbReference type="InterPro" id="IPR017871">
    <property type="entry name" value="ABC_transporter-like_CS"/>
</dbReference>
<proteinExistence type="predicted"/>
<dbReference type="PROSITE" id="PS00211">
    <property type="entry name" value="ABC_TRANSPORTER_1"/>
    <property type="match status" value="1"/>
</dbReference>
<dbReference type="InterPro" id="IPR027417">
    <property type="entry name" value="P-loop_NTPase"/>
</dbReference>
<dbReference type="Pfam" id="PF00005">
    <property type="entry name" value="ABC_tran"/>
    <property type="match status" value="1"/>
</dbReference>
<dbReference type="PROSITE" id="PS50893">
    <property type="entry name" value="ABC_TRANSPORTER_2"/>
    <property type="match status" value="1"/>
</dbReference>
<evidence type="ECO:0000256" key="7">
    <source>
        <dbReference type="SAM" id="Phobius"/>
    </source>
</evidence>
<evidence type="ECO:0000313" key="10">
    <source>
        <dbReference type="EMBL" id="KZS45446.1"/>
    </source>
</evidence>
<keyword evidence="6 7" id="KW-0472">Membrane</keyword>
<keyword evidence="11" id="KW-1185">Reference proteome</keyword>
<evidence type="ECO:0000259" key="9">
    <source>
        <dbReference type="PROSITE" id="PS50929"/>
    </source>
</evidence>
<evidence type="ECO:0000256" key="6">
    <source>
        <dbReference type="ARBA" id="ARBA00023136"/>
    </source>
</evidence>
<dbReference type="Proteomes" id="UP000076796">
    <property type="component" value="Unassembled WGS sequence"/>
</dbReference>
<dbReference type="GO" id="GO:0005886">
    <property type="term" value="C:plasma membrane"/>
    <property type="evidence" value="ECO:0007669"/>
    <property type="project" value="UniProtKB-SubCell"/>
</dbReference>
<dbReference type="InterPro" id="IPR036640">
    <property type="entry name" value="ABC1_TM_sf"/>
</dbReference>
<dbReference type="STRING" id="59843.A3958_05670"/>
<feature type="transmembrane region" description="Helical" evidence="7">
    <location>
        <begin position="153"/>
        <end position="179"/>
    </location>
</feature>
<keyword evidence="5 7" id="KW-1133">Transmembrane helix</keyword>
<comment type="subcellular location">
    <subcellularLocation>
        <location evidence="1">Cell membrane</location>
        <topology evidence="1">Multi-pass membrane protein</topology>
    </subcellularLocation>
</comment>
<evidence type="ECO:0000313" key="11">
    <source>
        <dbReference type="Proteomes" id="UP000076796"/>
    </source>
</evidence>
<dbReference type="EMBL" id="LWMH01000001">
    <property type="protein sequence ID" value="KZS45446.1"/>
    <property type="molecule type" value="Genomic_DNA"/>
</dbReference>
<feature type="transmembrane region" description="Helical" evidence="7">
    <location>
        <begin position="283"/>
        <end position="299"/>
    </location>
</feature>
<feature type="domain" description="ABC transporter" evidence="8">
    <location>
        <begin position="348"/>
        <end position="588"/>
    </location>
</feature>
<reference evidence="10" key="1">
    <citation type="journal article" date="2016" name="Genome Announc.">
        <title>Draft genomes of two strains of Paenibacillus glucanolyticus with capability to degrade lignocellulose.</title>
        <authorList>
            <person name="Mathews S.L."/>
            <person name="Pawlak J."/>
            <person name="Grunden A.M."/>
        </authorList>
    </citation>
    <scope>NUCLEOTIDE SEQUENCE [LARGE SCALE GENOMIC DNA]</scope>
    <source>
        <strain evidence="10">SLM1</strain>
    </source>
</reference>
<dbReference type="GO" id="GO:0015421">
    <property type="term" value="F:ABC-type oligopeptide transporter activity"/>
    <property type="evidence" value="ECO:0007669"/>
    <property type="project" value="TreeGrafter"/>
</dbReference>
<name>A0A163HEL1_9BACL</name>
<evidence type="ECO:0000256" key="2">
    <source>
        <dbReference type="ARBA" id="ARBA00022692"/>
    </source>
</evidence>
<feature type="domain" description="ABC transmembrane type-1" evidence="9">
    <location>
        <begin position="27"/>
        <end position="315"/>
    </location>
</feature>
<dbReference type="InterPro" id="IPR011527">
    <property type="entry name" value="ABC1_TM_dom"/>
</dbReference>
<feature type="transmembrane region" description="Helical" evidence="7">
    <location>
        <begin position="26"/>
        <end position="46"/>
    </location>
</feature>
<dbReference type="RefSeq" id="WP_063477788.1">
    <property type="nucleotide sequence ID" value="NZ_CP147845.1"/>
</dbReference>
<sequence>MPELKKTASYAWWGIKLMYRANPRRAIFVLSVRLMESTLGPLLVWLSAMVIDGLIRDYSAFSERGLFFWMVVLFVILTILVEVLEPIVEMNKKLLTVQIQKHIDELLMEKANEFEDIAPFDDQNFYNKIKVIRHNDYVTELWLDMTSNTFGGLVQIIGGTILIWTVFPLAPVLFVIMALPRVFAEAKLNNVTFEGRAEVQELRRRSEYYMSIPLSHELANEVKMYGLTSFFKKKYKDASHELIKMLSGDQRKWTLHNMGWGVAEAAVSGMVLLFIVSQASSGGIAVGALLLFIGALYQLREGINELFAVFAIGAREMVNLRNMAEFLSFQSPKTSGSLPVPARIHQGFVLEQVKFSYKGQREILNIDHLTLPHGKVTVLVGDNGAGKSTLVKLLLRMLHADSGSIYYNGMPLEAYDMDAFRSNATAVFQDFVRYEATMNTNIAVGDMEHYKDMDAVMRSAVLGGADGIAAKLPQGYETELGRFFGGTPLSGGQWQRVAMARAYMRDQSAQVLVFDEPTSALDPYMEHEVMRRLKQLGQNKTVVIISHRLSTARLADHIVLLQEGNVLETGDHLTLMKRGGVYAELYDMQASKYQEAGHNQ</sequence>
<dbReference type="SUPFAM" id="SSF52540">
    <property type="entry name" value="P-loop containing nucleoside triphosphate hydrolases"/>
    <property type="match status" value="1"/>
</dbReference>
<dbReference type="InterPro" id="IPR003439">
    <property type="entry name" value="ABC_transporter-like_ATP-bd"/>
</dbReference>
<dbReference type="PROSITE" id="PS50929">
    <property type="entry name" value="ABC_TM1F"/>
    <property type="match status" value="1"/>
</dbReference>
<dbReference type="PANTHER" id="PTHR43394">
    <property type="entry name" value="ATP-DEPENDENT PERMEASE MDL1, MITOCHONDRIAL"/>
    <property type="match status" value="1"/>
</dbReference>
<evidence type="ECO:0000256" key="5">
    <source>
        <dbReference type="ARBA" id="ARBA00022989"/>
    </source>
</evidence>
<accession>A0A163HEL1</accession>
<evidence type="ECO:0000256" key="1">
    <source>
        <dbReference type="ARBA" id="ARBA00004651"/>
    </source>
</evidence>
<comment type="caution">
    <text evidence="10">The sequence shown here is derived from an EMBL/GenBank/DDBJ whole genome shotgun (WGS) entry which is preliminary data.</text>
</comment>
<dbReference type="InterPro" id="IPR039421">
    <property type="entry name" value="Type_1_exporter"/>
</dbReference>
<dbReference type="Gene3D" id="1.20.1560.10">
    <property type="entry name" value="ABC transporter type 1, transmembrane domain"/>
    <property type="match status" value="1"/>
</dbReference>
<keyword evidence="4" id="KW-0067">ATP-binding</keyword>
<dbReference type="PANTHER" id="PTHR43394:SF1">
    <property type="entry name" value="ATP-BINDING CASSETTE SUB-FAMILY B MEMBER 10, MITOCHONDRIAL"/>
    <property type="match status" value="1"/>
</dbReference>
<keyword evidence="2 7" id="KW-0812">Transmembrane</keyword>
<feature type="transmembrane region" description="Helical" evidence="7">
    <location>
        <begin position="258"/>
        <end position="276"/>
    </location>
</feature>
<organism evidence="10 11">
    <name type="scientific">Paenibacillus glucanolyticus</name>
    <dbReference type="NCBI Taxonomy" id="59843"/>
    <lineage>
        <taxon>Bacteria</taxon>
        <taxon>Bacillati</taxon>
        <taxon>Bacillota</taxon>
        <taxon>Bacilli</taxon>
        <taxon>Bacillales</taxon>
        <taxon>Paenibacillaceae</taxon>
        <taxon>Paenibacillus</taxon>
    </lineage>
</organism>
<dbReference type="SMART" id="SM00382">
    <property type="entry name" value="AAA"/>
    <property type="match status" value="1"/>
</dbReference>
<dbReference type="GO" id="GO:0005524">
    <property type="term" value="F:ATP binding"/>
    <property type="evidence" value="ECO:0007669"/>
    <property type="project" value="UniProtKB-KW"/>
</dbReference>
<dbReference type="InterPro" id="IPR003593">
    <property type="entry name" value="AAA+_ATPase"/>
</dbReference>
<keyword evidence="3" id="KW-0547">Nucleotide-binding</keyword>